<dbReference type="Proteomes" id="UP000594260">
    <property type="component" value="Unplaced"/>
</dbReference>
<feature type="domain" description="CRAL-TRIO" evidence="1">
    <location>
        <begin position="94"/>
        <end position="261"/>
    </location>
</feature>
<dbReference type="RefSeq" id="XP_022654022.1">
    <property type="nucleotide sequence ID" value="XM_022798287.1"/>
</dbReference>
<dbReference type="SMART" id="SM00516">
    <property type="entry name" value="SEC14"/>
    <property type="match status" value="1"/>
</dbReference>
<dbReference type="InterPro" id="IPR036865">
    <property type="entry name" value="CRAL-TRIO_dom_sf"/>
</dbReference>
<dbReference type="Gene3D" id="1.10.8.20">
    <property type="entry name" value="N-terminal domain of phosphatidylinositol transfer protein sec14p"/>
    <property type="match status" value="1"/>
</dbReference>
<dbReference type="AlphaFoldDB" id="A0A7M7K124"/>
<dbReference type="SUPFAM" id="SSF46938">
    <property type="entry name" value="CRAL/TRIO N-terminal domain"/>
    <property type="match status" value="1"/>
</dbReference>
<dbReference type="SMART" id="SM01100">
    <property type="entry name" value="CRAL_TRIO_N"/>
    <property type="match status" value="1"/>
</dbReference>
<dbReference type="InterPro" id="IPR011074">
    <property type="entry name" value="CRAL/TRIO_N_dom"/>
</dbReference>
<dbReference type="PANTHER" id="PTHR10174">
    <property type="entry name" value="ALPHA-TOCOPHEROL TRANSFER PROTEIN-RELATED"/>
    <property type="match status" value="1"/>
</dbReference>
<dbReference type="PANTHER" id="PTHR10174:SF130">
    <property type="entry name" value="ALPHA-TOCOPHEROL TRANSFER PROTEIN-LIKE"/>
    <property type="match status" value="1"/>
</dbReference>
<evidence type="ECO:0000313" key="2">
    <source>
        <dbReference type="EnsemblMetazoa" id="XP_022654022"/>
    </source>
</evidence>
<dbReference type="InterPro" id="IPR001251">
    <property type="entry name" value="CRAL-TRIO_dom"/>
</dbReference>
<dbReference type="EnsemblMetazoa" id="XM_022798287">
    <property type="protein sequence ID" value="XP_022654022"/>
    <property type="gene ID" value="LOC111247410"/>
</dbReference>
<dbReference type="PRINTS" id="PR00180">
    <property type="entry name" value="CRETINALDHBP"/>
</dbReference>
<evidence type="ECO:0000259" key="1">
    <source>
        <dbReference type="PROSITE" id="PS50191"/>
    </source>
</evidence>
<dbReference type="OMA" id="MNIVQSE"/>
<organism evidence="2 3">
    <name type="scientific">Varroa destructor</name>
    <name type="common">Honeybee mite</name>
    <dbReference type="NCBI Taxonomy" id="109461"/>
    <lineage>
        <taxon>Eukaryota</taxon>
        <taxon>Metazoa</taxon>
        <taxon>Ecdysozoa</taxon>
        <taxon>Arthropoda</taxon>
        <taxon>Chelicerata</taxon>
        <taxon>Arachnida</taxon>
        <taxon>Acari</taxon>
        <taxon>Parasitiformes</taxon>
        <taxon>Mesostigmata</taxon>
        <taxon>Gamasina</taxon>
        <taxon>Dermanyssoidea</taxon>
        <taxon>Varroidae</taxon>
        <taxon>Varroa</taxon>
    </lineage>
</organism>
<sequence>MTVREVAPAWQGEEGQIDNDLGETPGLRERSLKNLRAKIQTKLSDGRFRQDDFFLLCFLRSRKYDVDRAFKCYQRYYKVRSSYPNIMFPVGVAPLDRVRFYEMNNVTMQRHRNPIDGCTVYIWRMGDWIPGSSEWDLADHLTPSYWMIEQVLREPIVQNRGIHLIIDGNGISWSMLPHLKLTVFKVLVHTVQDAFPARFKAIHVVNQPGLYDYIYACIRPFLKPKIMKRIHLHGSDMTSLHEHIDPEILPEEYGGQAGPFNNDWICQQLYQRDEEFRKYSHYGFPRNEK</sequence>
<dbReference type="GeneID" id="111247410"/>
<protein>
    <recommendedName>
        <fullName evidence="1">CRAL-TRIO domain-containing protein</fullName>
    </recommendedName>
</protein>
<dbReference type="OrthoDB" id="16405at2759"/>
<accession>A0A7M7K124</accession>
<name>A0A7M7K124_VARDE</name>
<dbReference type="GO" id="GO:1902936">
    <property type="term" value="F:phosphatidylinositol bisphosphate binding"/>
    <property type="evidence" value="ECO:0007669"/>
    <property type="project" value="TreeGrafter"/>
</dbReference>
<dbReference type="PROSITE" id="PS50191">
    <property type="entry name" value="CRAL_TRIO"/>
    <property type="match status" value="1"/>
</dbReference>
<evidence type="ECO:0000313" key="3">
    <source>
        <dbReference type="Proteomes" id="UP000594260"/>
    </source>
</evidence>
<dbReference type="Gene3D" id="3.40.525.10">
    <property type="entry name" value="CRAL-TRIO lipid binding domain"/>
    <property type="match status" value="1"/>
</dbReference>
<dbReference type="InterPro" id="IPR036273">
    <property type="entry name" value="CRAL/TRIO_N_dom_sf"/>
</dbReference>
<reference evidence="2" key="1">
    <citation type="submission" date="2021-01" db="UniProtKB">
        <authorList>
            <consortium name="EnsemblMetazoa"/>
        </authorList>
    </citation>
    <scope>IDENTIFICATION</scope>
</reference>
<dbReference type="Gene3D" id="1.20.5.1200">
    <property type="entry name" value="Alpha-tocopherol transfer"/>
    <property type="match status" value="1"/>
</dbReference>
<proteinExistence type="predicted"/>
<dbReference type="GO" id="GO:0016020">
    <property type="term" value="C:membrane"/>
    <property type="evidence" value="ECO:0007669"/>
    <property type="project" value="TreeGrafter"/>
</dbReference>
<dbReference type="Pfam" id="PF00650">
    <property type="entry name" value="CRAL_TRIO"/>
    <property type="match status" value="1"/>
</dbReference>
<dbReference type="CDD" id="cd00170">
    <property type="entry name" value="SEC14"/>
    <property type="match status" value="1"/>
</dbReference>
<dbReference type="SUPFAM" id="SSF52087">
    <property type="entry name" value="CRAL/TRIO domain"/>
    <property type="match status" value="1"/>
</dbReference>
<keyword evidence="3" id="KW-1185">Reference proteome</keyword>